<dbReference type="EC" id="6.3.5.4" evidence="3"/>
<dbReference type="EMBL" id="NOXU01000017">
    <property type="protein sequence ID" value="OYQ37180.1"/>
    <property type="molecule type" value="Genomic_DNA"/>
</dbReference>
<dbReference type="InterPro" id="IPR029055">
    <property type="entry name" value="Ntn_hydrolases_N"/>
</dbReference>
<feature type="domain" description="Asparagine synthetase" evidence="8">
    <location>
        <begin position="234"/>
        <end position="609"/>
    </location>
</feature>
<sequence>MMAALFGHAGGAPGPGFSDVLHRCSLLAAQYVPGGTVEPLADGILYLSCIAPQGDWMGGYAVSGPHLLALDGWLADRRDLAAMLGMPEIGTPDARLILAALERWGEDALARLHGQFIFAWWDSSTRRLRLVSDRTGGRTLFYHRTGGWLRFSSLLPVLFADPDLPRQVDPEQVALCTLSVSQTADETCFKGIYRLLPGYCLTWSPDGVDLRRYWRLDTTRRIRFRRDQDYVDAARDLLDRVVQDALPRDGQIVADLSGGLDSGAVVATAARVSGNRPIHTLTIRPDPTASLPRPSPNVFQDEWPQAQAVAALYPMVQPQALLARLDGLEDMLRGNMALIGRPPFHLLAAVWFQAAWPTTRQLGATTVLKGLSGNLTLTASAVGDWVFQPRPTDLPAALREAWQFYRVGWGLGRFKAVARSQAPEWLLDRYRAMTGRLPAWAAPSPLLATARRQLGLDDWAAANRAGDTDVPWPVRERLHLLELTWTRRSVESALRFRRGVEGRDPLGDVRMAEFCFALPPDQFTRGRQDRFLGRRVLADRLPPAIVKETRRGRQNAEFFDWLSRSRDWIAATIDGMEDSPLAREMIDIPRLRAILDDWPADADAAERRYTELYHVLGRGVTTGMFIRWAEGANR</sequence>
<dbReference type="Pfam" id="PF00733">
    <property type="entry name" value="Asn_synthase"/>
    <property type="match status" value="1"/>
</dbReference>
<dbReference type="GO" id="GO:0004066">
    <property type="term" value="F:asparagine synthase (glutamine-hydrolyzing) activity"/>
    <property type="evidence" value="ECO:0007669"/>
    <property type="project" value="UniProtKB-EC"/>
</dbReference>
<keyword evidence="4 7" id="KW-0547">Nucleotide-binding</keyword>
<organism evidence="10 11">
    <name type="scientific">Niveispirillum lacus</name>
    <dbReference type="NCBI Taxonomy" id="1981099"/>
    <lineage>
        <taxon>Bacteria</taxon>
        <taxon>Pseudomonadati</taxon>
        <taxon>Pseudomonadota</taxon>
        <taxon>Alphaproteobacteria</taxon>
        <taxon>Rhodospirillales</taxon>
        <taxon>Azospirillaceae</taxon>
        <taxon>Niveispirillum</taxon>
    </lineage>
</organism>
<dbReference type="PIRSF" id="PIRSF001589">
    <property type="entry name" value="Asn_synthetase_glu-h"/>
    <property type="match status" value="1"/>
</dbReference>
<dbReference type="Pfam" id="PF13537">
    <property type="entry name" value="GATase_7"/>
    <property type="match status" value="1"/>
</dbReference>
<evidence type="ECO:0000256" key="4">
    <source>
        <dbReference type="ARBA" id="ARBA00022741"/>
    </source>
</evidence>
<dbReference type="InterPro" id="IPR006426">
    <property type="entry name" value="Asn_synth_AEB"/>
</dbReference>
<proteinExistence type="inferred from homology"/>
<comment type="catalytic activity">
    <reaction evidence="6">
        <text>L-aspartate + L-glutamine + ATP + H2O = L-asparagine + L-glutamate + AMP + diphosphate + H(+)</text>
        <dbReference type="Rhea" id="RHEA:12228"/>
        <dbReference type="ChEBI" id="CHEBI:15377"/>
        <dbReference type="ChEBI" id="CHEBI:15378"/>
        <dbReference type="ChEBI" id="CHEBI:29985"/>
        <dbReference type="ChEBI" id="CHEBI:29991"/>
        <dbReference type="ChEBI" id="CHEBI:30616"/>
        <dbReference type="ChEBI" id="CHEBI:33019"/>
        <dbReference type="ChEBI" id="CHEBI:58048"/>
        <dbReference type="ChEBI" id="CHEBI:58359"/>
        <dbReference type="ChEBI" id="CHEBI:456215"/>
        <dbReference type="EC" id="6.3.5.4"/>
    </reaction>
</comment>
<evidence type="ECO:0000256" key="3">
    <source>
        <dbReference type="ARBA" id="ARBA00012737"/>
    </source>
</evidence>
<dbReference type="Gene3D" id="3.60.20.10">
    <property type="entry name" value="Glutamine Phosphoribosylpyrophosphate, subunit 1, domain 1"/>
    <property type="match status" value="1"/>
</dbReference>
<gene>
    <name evidence="10" type="ORF">CHU95_02195</name>
</gene>
<dbReference type="InterPro" id="IPR017932">
    <property type="entry name" value="GATase_2_dom"/>
</dbReference>
<dbReference type="RefSeq" id="WP_094453292.1">
    <property type="nucleotide sequence ID" value="NZ_NOXU01000017.1"/>
</dbReference>
<keyword evidence="11" id="KW-1185">Reference proteome</keyword>
<comment type="pathway">
    <text evidence="1">Amino-acid biosynthesis; L-asparagine biosynthesis; L-asparagine from L-aspartate (L-Gln route): step 1/1.</text>
</comment>
<dbReference type="SUPFAM" id="SSF56235">
    <property type="entry name" value="N-terminal nucleophile aminohydrolases (Ntn hydrolases)"/>
    <property type="match status" value="1"/>
</dbReference>
<accession>A0A255Z958</accession>
<evidence type="ECO:0000259" key="8">
    <source>
        <dbReference type="Pfam" id="PF00733"/>
    </source>
</evidence>
<dbReference type="InterPro" id="IPR051786">
    <property type="entry name" value="ASN_synthetase/amidase"/>
</dbReference>
<evidence type="ECO:0000256" key="2">
    <source>
        <dbReference type="ARBA" id="ARBA00005752"/>
    </source>
</evidence>
<reference evidence="10 11" key="1">
    <citation type="submission" date="2017-07" db="EMBL/GenBank/DDBJ databases">
        <title>Niveispirillum cyanobacteriorum sp. nov., isolated from cyanobacterial aggregates in a eutrophic lake.</title>
        <authorList>
            <person name="Cai H."/>
        </authorList>
    </citation>
    <scope>NUCLEOTIDE SEQUENCE [LARGE SCALE GENOMIC DNA]</scope>
    <source>
        <strain evidence="11">TH1-14</strain>
    </source>
</reference>
<feature type="binding site" evidence="7">
    <location>
        <position position="93"/>
    </location>
    <ligand>
        <name>L-glutamine</name>
        <dbReference type="ChEBI" id="CHEBI:58359"/>
    </ligand>
</feature>
<evidence type="ECO:0000256" key="7">
    <source>
        <dbReference type="PIRSR" id="PIRSR001589-2"/>
    </source>
</evidence>
<feature type="domain" description="Glutamine amidotransferase type-2" evidence="9">
    <location>
        <begin position="67"/>
        <end position="159"/>
    </location>
</feature>
<dbReference type="AlphaFoldDB" id="A0A255Z958"/>
<dbReference type="SUPFAM" id="SSF52402">
    <property type="entry name" value="Adenine nucleotide alpha hydrolases-like"/>
    <property type="match status" value="1"/>
</dbReference>
<comment type="similarity">
    <text evidence="2">Belongs to the asparagine synthetase family.</text>
</comment>
<dbReference type="GO" id="GO:0005829">
    <property type="term" value="C:cytosol"/>
    <property type="evidence" value="ECO:0007669"/>
    <property type="project" value="TreeGrafter"/>
</dbReference>
<dbReference type="PANTHER" id="PTHR43284">
    <property type="entry name" value="ASPARAGINE SYNTHETASE (GLUTAMINE-HYDROLYZING)"/>
    <property type="match status" value="1"/>
</dbReference>
<dbReference type="InterPro" id="IPR014729">
    <property type="entry name" value="Rossmann-like_a/b/a_fold"/>
</dbReference>
<comment type="caution">
    <text evidence="10">The sequence shown here is derived from an EMBL/GenBank/DDBJ whole genome shotgun (WGS) entry which is preliminary data.</text>
</comment>
<keyword evidence="5 7" id="KW-0067">ATP-binding</keyword>
<dbReference type="Proteomes" id="UP000216998">
    <property type="component" value="Unassembled WGS sequence"/>
</dbReference>
<dbReference type="InterPro" id="IPR001962">
    <property type="entry name" value="Asn_synthase"/>
</dbReference>
<dbReference type="GO" id="GO:0006529">
    <property type="term" value="P:asparagine biosynthetic process"/>
    <property type="evidence" value="ECO:0007669"/>
    <property type="project" value="InterPro"/>
</dbReference>
<evidence type="ECO:0000256" key="6">
    <source>
        <dbReference type="ARBA" id="ARBA00048741"/>
    </source>
</evidence>
<dbReference type="GO" id="GO:0005524">
    <property type="term" value="F:ATP binding"/>
    <property type="evidence" value="ECO:0007669"/>
    <property type="project" value="UniProtKB-KW"/>
</dbReference>
<name>A0A255Z958_9PROT</name>
<evidence type="ECO:0000313" key="10">
    <source>
        <dbReference type="EMBL" id="OYQ37180.1"/>
    </source>
</evidence>
<dbReference type="PANTHER" id="PTHR43284:SF1">
    <property type="entry name" value="ASPARAGINE SYNTHETASE"/>
    <property type="match status" value="1"/>
</dbReference>
<dbReference type="OrthoDB" id="9763290at2"/>
<protein>
    <recommendedName>
        <fullName evidence="3">asparagine synthase (glutamine-hydrolyzing)</fullName>
        <ecNumber evidence="3">6.3.5.4</ecNumber>
    </recommendedName>
</protein>
<dbReference type="Gene3D" id="3.40.50.620">
    <property type="entry name" value="HUPs"/>
    <property type="match status" value="2"/>
</dbReference>
<evidence type="ECO:0000256" key="5">
    <source>
        <dbReference type="ARBA" id="ARBA00022840"/>
    </source>
</evidence>
<evidence type="ECO:0000256" key="1">
    <source>
        <dbReference type="ARBA" id="ARBA00005187"/>
    </source>
</evidence>
<evidence type="ECO:0000313" key="11">
    <source>
        <dbReference type="Proteomes" id="UP000216998"/>
    </source>
</evidence>
<evidence type="ECO:0000259" key="9">
    <source>
        <dbReference type="Pfam" id="PF13537"/>
    </source>
</evidence>